<dbReference type="PANTHER" id="PTHR31464">
    <property type="entry name" value="PROTEIN CBG01266"/>
    <property type="match status" value="1"/>
</dbReference>
<name>A0A1I7TVU1_9PELO</name>
<dbReference type="PANTHER" id="PTHR31464:SF3">
    <property type="entry name" value="AAA DOMAIN-CONTAINING PROTEIN-RELATED"/>
    <property type="match status" value="1"/>
</dbReference>
<dbReference type="Proteomes" id="UP000095282">
    <property type="component" value="Unplaced"/>
</dbReference>
<dbReference type="Pfam" id="PF05075">
    <property type="entry name" value="DUF684"/>
    <property type="match status" value="1"/>
</dbReference>
<keyword evidence="1" id="KW-1185">Reference proteome</keyword>
<evidence type="ECO:0000313" key="2">
    <source>
        <dbReference type="WBParaSite" id="Csp11.Scaffold629.g12295.t1"/>
    </source>
</evidence>
<reference evidence="2" key="1">
    <citation type="submission" date="2016-11" db="UniProtKB">
        <authorList>
            <consortium name="WormBaseParasite"/>
        </authorList>
    </citation>
    <scope>IDENTIFICATION</scope>
</reference>
<sequence>MAPHTVQIEVLQVDVRPRPMTLEEVKEAADYLDKSIDVAKSLIDIGKASLEFLKDEKVKKLWNDRLSVVAGVGDIIKGLTLIIPGPENPMVGQLKDMADRIEELGDKVSNNFDEMKALITEVNFFVNILSPTFVLTRYMRDCFKNVGPEAKENFTKAYKKHPPIKLVYNLMSCLEQKSTNPIRMAMDAEKAKTKATFKKWEDIISRIMGQFMFLEAFASGLLGTKSKATCEILLTRSTEVFDQMNKWKEEYKKDQGYWEHLKVVLKDYVEKNSRLGLAERAEGIKAELEKYLTSDAFYISVHFAWDHVNWGWMNTVAGEDQFIHINGYGYHNLNTFVYRSKLANSVEIEKLEAMKLKVWSFKTDAYRDKMPQALLDDPIPNAGFTILYGKLREEIRWANCPRREYGPGWWTETFNFGGPDPRRLFVGYL</sequence>
<proteinExistence type="predicted"/>
<dbReference type="STRING" id="1561998.A0A1I7TVU1"/>
<evidence type="ECO:0000313" key="1">
    <source>
        <dbReference type="Proteomes" id="UP000095282"/>
    </source>
</evidence>
<protein>
    <submittedName>
        <fullName evidence="2">WSN domain-containing protein</fullName>
    </submittedName>
</protein>
<organism evidence="1 2">
    <name type="scientific">Caenorhabditis tropicalis</name>
    <dbReference type="NCBI Taxonomy" id="1561998"/>
    <lineage>
        <taxon>Eukaryota</taxon>
        <taxon>Metazoa</taxon>
        <taxon>Ecdysozoa</taxon>
        <taxon>Nematoda</taxon>
        <taxon>Chromadorea</taxon>
        <taxon>Rhabditida</taxon>
        <taxon>Rhabditina</taxon>
        <taxon>Rhabditomorpha</taxon>
        <taxon>Rhabditoidea</taxon>
        <taxon>Rhabditidae</taxon>
        <taxon>Peloderinae</taxon>
        <taxon>Caenorhabditis</taxon>
    </lineage>
</organism>
<dbReference type="WBParaSite" id="Csp11.Scaffold629.g12295.t1">
    <property type="protein sequence ID" value="Csp11.Scaffold629.g12295.t1"/>
    <property type="gene ID" value="Csp11.Scaffold629.g12295"/>
</dbReference>
<accession>A0A1I7TVU1</accession>
<dbReference type="eggNOG" id="ENOG502THNJ">
    <property type="taxonomic scope" value="Eukaryota"/>
</dbReference>
<dbReference type="InterPro" id="IPR007767">
    <property type="entry name" value="DUF684"/>
</dbReference>
<dbReference type="AlphaFoldDB" id="A0A1I7TVU1"/>